<gene>
    <name evidence="1" type="ORF">WH95_18485</name>
</gene>
<protein>
    <submittedName>
        <fullName evidence="1">Uncharacterized protein</fullName>
    </submittedName>
</protein>
<name>A0A0M2R4Q8_9PROT</name>
<evidence type="ECO:0000313" key="1">
    <source>
        <dbReference type="EMBL" id="KKJ75429.1"/>
    </source>
</evidence>
<accession>A0A0M2R4Q8</accession>
<reference evidence="1 2" key="1">
    <citation type="submission" date="2015-03" db="EMBL/GenBank/DDBJ databases">
        <title>Genome sequence of Kiloniella sp. P1-1, isolated from the gut microflora of Pacific white shrimp, Penaeus vannamei.</title>
        <authorList>
            <person name="Shao Z."/>
            <person name="Wang L."/>
            <person name="Li X."/>
        </authorList>
    </citation>
    <scope>NUCLEOTIDE SEQUENCE [LARGE SCALE GENOMIC DNA]</scope>
    <source>
        <strain evidence="1 2">P1-1</strain>
    </source>
</reference>
<dbReference type="Proteomes" id="UP000034491">
    <property type="component" value="Unassembled WGS sequence"/>
</dbReference>
<comment type="caution">
    <text evidence="1">The sequence shown here is derived from an EMBL/GenBank/DDBJ whole genome shotgun (WGS) entry which is preliminary data.</text>
</comment>
<keyword evidence="2" id="KW-1185">Reference proteome</keyword>
<dbReference type="EMBL" id="LANI01000032">
    <property type="protein sequence ID" value="KKJ75429.1"/>
    <property type="molecule type" value="Genomic_DNA"/>
</dbReference>
<organism evidence="1 2">
    <name type="scientific">Kiloniella litopenaei</name>
    <dbReference type="NCBI Taxonomy" id="1549748"/>
    <lineage>
        <taxon>Bacteria</taxon>
        <taxon>Pseudomonadati</taxon>
        <taxon>Pseudomonadota</taxon>
        <taxon>Alphaproteobacteria</taxon>
        <taxon>Rhodospirillales</taxon>
        <taxon>Kiloniellaceae</taxon>
        <taxon>Kiloniella</taxon>
    </lineage>
</organism>
<evidence type="ECO:0000313" key="2">
    <source>
        <dbReference type="Proteomes" id="UP000034491"/>
    </source>
</evidence>
<dbReference type="AlphaFoldDB" id="A0A0M2R4Q8"/>
<sequence>MALDIRVYRYRKTAKELRETKERLKHFLTKHERAALGCAAHRAEAEANLIERMLGGGDASK</sequence>
<dbReference type="RefSeq" id="WP_046509857.1">
    <property type="nucleotide sequence ID" value="NZ_LANI01000032.1"/>
</dbReference>
<dbReference type="STRING" id="1549748.WH95_18485"/>
<proteinExistence type="predicted"/>